<evidence type="ECO:0000256" key="4">
    <source>
        <dbReference type="SAM" id="MobiDB-lite"/>
    </source>
</evidence>
<dbReference type="PANTHER" id="PTHR21600:SF84">
    <property type="entry name" value="PSEUDOURIDINE SYNTHASE RSUA_RLUA-LIKE DOMAIN-CONTAINING PROTEIN"/>
    <property type="match status" value="1"/>
</dbReference>
<accession>A0A9D1RSA2</accession>
<sequence>MHDQELSVRNPPLPIADGLNPSRVRVEHSGSARSIVRHLIDTQQHHDPTDDDAAVLQRFAEGLVRLDDGTRLSPSTVVPAGEFIWFYRRPAPERVVPGELREIHRDDHLLVVDKPTFMSTLPRGQHITETAVVRARRQFGISTLSPAHRLDRLTRGVLLFTVDPSVRGAYQRLFEAREVVKTYEAVTPVPTGWFAGSDGDTATFPVPDGALGYRSPATELDAPSEAEPWVLRHRMIKLRGRMATYLEAGEPNSETRVTGVRLVRGGGEHGHEDVVVWTLEPHSGRTHQLRVNMRLLGVPIVNDPLYGPLSDEALWDADAPMPFVPAVADEDFSAPMGLTAAAMRFTDPLSQEPREFRR</sequence>
<evidence type="ECO:0000313" key="6">
    <source>
        <dbReference type="EMBL" id="HIW92645.1"/>
    </source>
</evidence>
<dbReference type="Proteomes" id="UP000824190">
    <property type="component" value="Unassembled WGS sequence"/>
</dbReference>
<evidence type="ECO:0000256" key="3">
    <source>
        <dbReference type="ARBA" id="ARBA00033164"/>
    </source>
</evidence>
<evidence type="ECO:0000256" key="2">
    <source>
        <dbReference type="ARBA" id="ARBA00031870"/>
    </source>
</evidence>
<organism evidence="6 7">
    <name type="scientific">Candidatus Corynebacterium avicola</name>
    <dbReference type="NCBI Taxonomy" id="2838527"/>
    <lineage>
        <taxon>Bacteria</taxon>
        <taxon>Bacillati</taxon>
        <taxon>Actinomycetota</taxon>
        <taxon>Actinomycetes</taxon>
        <taxon>Mycobacteriales</taxon>
        <taxon>Corynebacteriaceae</taxon>
        <taxon>Corynebacterium</taxon>
    </lineage>
</organism>
<dbReference type="GO" id="GO:0009982">
    <property type="term" value="F:pseudouridine synthase activity"/>
    <property type="evidence" value="ECO:0007669"/>
    <property type="project" value="InterPro"/>
</dbReference>
<dbReference type="InterPro" id="IPR006145">
    <property type="entry name" value="PsdUridine_synth_RsuA/RluA"/>
</dbReference>
<feature type="region of interest" description="Disordered" evidence="4">
    <location>
        <begin position="1"/>
        <end position="20"/>
    </location>
</feature>
<proteinExistence type="predicted"/>
<dbReference type="GO" id="GO:0000455">
    <property type="term" value="P:enzyme-directed rRNA pseudouridine synthesis"/>
    <property type="evidence" value="ECO:0007669"/>
    <property type="project" value="TreeGrafter"/>
</dbReference>
<dbReference type="Pfam" id="PF00849">
    <property type="entry name" value="PseudoU_synth_2"/>
    <property type="match status" value="1"/>
</dbReference>
<reference evidence="6" key="2">
    <citation type="submission" date="2021-04" db="EMBL/GenBank/DDBJ databases">
        <authorList>
            <person name="Gilroy R."/>
        </authorList>
    </citation>
    <scope>NUCLEOTIDE SEQUENCE</scope>
    <source>
        <strain evidence="6">CHK32-1732</strain>
    </source>
</reference>
<dbReference type="InterPro" id="IPR020103">
    <property type="entry name" value="PsdUridine_synth_cat_dom_sf"/>
</dbReference>
<dbReference type="Gene3D" id="3.30.2350.10">
    <property type="entry name" value="Pseudouridine synthase"/>
    <property type="match status" value="1"/>
</dbReference>
<dbReference type="EMBL" id="DXGC01000117">
    <property type="protein sequence ID" value="HIW92645.1"/>
    <property type="molecule type" value="Genomic_DNA"/>
</dbReference>
<evidence type="ECO:0000259" key="5">
    <source>
        <dbReference type="Pfam" id="PF00849"/>
    </source>
</evidence>
<dbReference type="AlphaFoldDB" id="A0A9D1RSA2"/>
<feature type="domain" description="Pseudouridine synthase RsuA/RluA-like" evidence="5">
    <location>
        <begin position="108"/>
        <end position="293"/>
    </location>
</feature>
<reference evidence="6" key="1">
    <citation type="journal article" date="2021" name="PeerJ">
        <title>Extensive microbial diversity within the chicken gut microbiome revealed by metagenomics and culture.</title>
        <authorList>
            <person name="Gilroy R."/>
            <person name="Ravi A."/>
            <person name="Getino M."/>
            <person name="Pursley I."/>
            <person name="Horton D.L."/>
            <person name="Alikhan N.F."/>
            <person name="Baker D."/>
            <person name="Gharbi K."/>
            <person name="Hall N."/>
            <person name="Watson M."/>
            <person name="Adriaenssens E.M."/>
            <person name="Foster-Nyarko E."/>
            <person name="Jarju S."/>
            <person name="Secka A."/>
            <person name="Antonio M."/>
            <person name="Oren A."/>
            <person name="Chaudhuri R.R."/>
            <person name="La Ragione R."/>
            <person name="Hildebrand F."/>
            <person name="Pallen M.J."/>
        </authorList>
    </citation>
    <scope>NUCLEOTIDE SEQUENCE</scope>
    <source>
        <strain evidence="6">CHK32-1732</strain>
    </source>
</reference>
<protein>
    <recommendedName>
        <fullName evidence="2">RNA pseudouridylate synthase</fullName>
    </recommendedName>
    <alternativeName>
        <fullName evidence="3">RNA-uridine isomerase</fullName>
    </alternativeName>
</protein>
<dbReference type="PANTHER" id="PTHR21600">
    <property type="entry name" value="MITOCHONDRIAL RNA PSEUDOURIDINE SYNTHASE"/>
    <property type="match status" value="1"/>
</dbReference>
<name>A0A9D1RSA2_9CORY</name>
<comment type="catalytic activity">
    <reaction evidence="1">
        <text>a uridine in RNA = a pseudouridine in RNA</text>
        <dbReference type="Rhea" id="RHEA:48348"/>
        <dbReference type="Rhea" id="RHEA-COMP:12068"/>
        <dbReference type="Rhea" id="RHEA-COMP:12069"/>
        <dbReference type="ChEBI" id="CHEBI:65314"/>
        <dbReference type="ChEBI" id="CHEBI:65315"/>
    </reaction>
</comment>
<evidence type="ECO:0000256" key="1">
    <source>
        <dbReference type="ARBA" id="ARBA00000073"/>
    </source>
</evidence>
<dbReference type="GO" id="GO:0140098">
    <property type="term" value="F:catalytic activity, acting on RNA"/>
    <property type="evidence" value="ECO:0007669"/>
    <property type="project" value="UniProtKB-ARBA"/>
</dbReference>
<gene>
    <name evidence="6" type="ORF">H9870_13415</name>
</gene>
<dbReference type="SUPFAM" id="SSF55120">
    <property type="entry name" value="Pseudouridine synthase"/>
    <property type="match status" value="1"/>
</dbReference>
<dbReference type="GO" id="GO:0003723">
    <property type="term" value="F:RNA binding"/>
    <property type="evidence" value="ECO:0007669"/>
    <property type="project" value="InterPro"/>
</dbReference>
<evidence type="ECO:0000313" key="7">
    <source>
        <dbReference type="Proteomes" id="UP000824190"/>
    </source>
</evidence>
<comment type="caution">
    <text evidence="6">The sequence shown here is derived from an EMBL/GenBank/DDBJ whole genome shotgun (WGS) entry which is preliminary data.</text>
</comment>
<dbReference type="InterPro" id="IPR050188">
    <property type="entry name" value="RluA_PseudoU_synthase"/>
</dbReference>